<dbReference type="SUPFAM" id="SSF50129">
    <property type="entry name" value="GroES-like"/>
    <property type="match status" value="1"/>
</dbReference>
<evidence type="ECO:0000259" key="1">
    <source>
        <dbReference type="SMART" id="SM00829"/>
    </source>
</evidence>
<accession>A0A9P4P6L6</accession>
<name>A0A9P4P6L6_9PLEO</name>
<dbReference type="GO" id="GO:0016491">
    <property type="term" value="F:oxidoreductase activity"/>
    <property type="evidence" value="ECO:0007669"/>
    <property type="project" value="InterPro"/>
</dbReference>
<feature type="domain" description="Enoyl reductase (ER)" evidence="1">
    <location>
        <begin position="12"/>
        <end position="328"/>
    </location>
</feature>
<dbReference type="PANTHER" id="PTHR11695">
    <property type="entry name" value="ALCOHOL DEHYDROGENASE RELATED"/>
    <property type="match status" value="1"/>
</dbReference>
<protein>
    <submittedName>
        <fullName evidence="2">NAD(P)-binding protein</fullName>
    </submittedName>
</protein>
<dbReference type="EMBL" id="MU001513">
    <property type="protein sequence ID" value="KAF2438287.1"/>
    <property type="molecule type" value="Genomic_DNA"/>
</dbReference>
<dbReference type="CDD" id="cd08267">
    <property type="entry name" value="MDR1"/>
    <property type="match status" value="1"/>
</dbReference>
<dbReference type="PANTHER" id="PTHR11695:SF294">
    <property type="entry name" value="RETICULON-4-INTERACTING PROTEIN 1, MITOCHONDRIAL"/>
    <property type="match status" value="1"/>
</dbReference>
<dbReference type="OrthoDB" id="201656at2759"/>
<dbReference type="Pfam" id="PF13602">
    <property type="entry name" value="ADH_zinc_N_2"/>
    <property type="match status" value="1"/>
</dbReference>
<dbReference type="Gene3D" id="3.40.50.720">
    <property type="entry name" value="NAD(P)-binding Rossmann-like Domain"/>
    <property type="match status" value="1"/>
</dbReference>
<evidence type="ECO:0000313" key="3">
    <source>
        <dbReference type="Proteomes" id="UP000799764"/>
    </source>
</evidence>
<proteinExistence type="predicted"/>
<dbReference type="InterPro" id="IPR011032">
    <property type="entry name" value="GroES-like_sf"/>
</dbReference>
<dbReference type="SMART" id="SM00829">
    <property type="entry name" value="PKS_ER"/>
    <property type="match status" value="1"/>
</dbReference>
<comment type="caution">
    <text evidence="2">The sequence shown here is derived from an EMBL/GenBank/DDBJ whole genome shotgun (WGS) entry which is preliminary data.</text>
</comment>
<dbReference type="Gene3D" id="3.90.180.10">
    <property type="entry name" value="Medium-chain alcohol dehydrogenases, catalytic domain"/>
    <property type="match status" value="1"/>
</dbReference>
<sequence>MYAWQFKTATGGIENDLYLPAAGVPRPKITEDQVLVEVYSAALNPADYKVPELGFVARGMVPSPSTPGMDFCGKVCERGRKATMYRVGEMVFGMQGGPLGHGSLGQYIAVSKEMLATVPTGLKVDHMAGVGVAGLTAYQSIQPHIKEGDKVFINGGSGGTGIFCVQIAKALGCHVTTTCSAANMELCRSLGADEVVDYNSVDVVGALKKKGQVFSLVVDNVGMPANLYSQCHHFVVHHGHYTQVGAEIGISSALQHAGNMFLPGFLGGGQRKYQFLSLKPNHEQLVQLGKWVDEGKVKPVIDSAWEYDDVPRAFERLKTQRAKGKVVVHVKKNIPKE</sequence>
<dbReference type="Pfam" id="PF08240">
    <property type="entry name" value="ADH_N"/>
    <property type="match status" value="1"/>
</dbReference>
<dbReference type="AlphaFoldDB" id="A0A9P4P6L6"/>
<dbReference type="GO" id="GO:0005739">
    <property type="term" value="C:mitochondrion"/>
    <property type="evidence" value="ECO:0007669"/>
    <property type="project" value="TreeGrafter"/>
</dbReference>
<organism evidence="2 3">
    <name type="scientific">Karstenula rhodostoma CBS 690.94</name>
    <dbReference type="NCBI Taxonomy" id="1392251"/>
    <lineage>
        <taxon>Eukaryota</taxon>
        <taxon>Fungi</taxon>
        <taxon>Dikarya</taxon>
        <taxon>Ascomycota</taxon>
        <taxon>Pezizomycotina</taxon>
        <taxon>Dothideomycetes</taxon>
        <taxon>Pleosporomycetidae</taxon>
        <taxon>Pleosporales</taxon>
        <taxon>Massarineae</taxon>
        <taxon>Didymosphaeriaceae</taxon>
        <taxon>Karstenula</taxon>
    </lineage>
</organism>
<dbReference type="Proteomes" id="UP000799764">
    <property type="component" value="Unassembled WGS sequence"/>
</dbReference>
<evidence type="ECO:0000313" key="2">
    <source>
        <dbReference type="EMBL" id="KAF2438287.1"/>
    </source>
</evidence>
<dbReference type="InterPro" id="IPR036291">
    <property type="entry name" value="NAD(P)-bd_dom_sf"/>
</dbReference>
<dbReference type="InterPro" id="IPR013154">
    <property type="entry name" value="ADH-like_N"/>
</dbReference>
<dbReference type="InterPro" id="IPR050700">
    <property type="entry name" value="YIM1/Zinc_Alcohol_DH_Fams"/>
</dbReference>
<reference evidence="2" key="1">
    <citation type="journal article" date="2020" name="Stud. Mycol.">
        <title>101 Dothideomycetes genomes: a test case for predicting lifestyles and emergence of pathogens.</title>
        <authorList>
            <person name="Haridas S."/>
            <person name="Albert R."/>
            <person name="Binder M."/>
            <person name="Bloem J."/>
            <person name="Labutti K."/>
            <person name="Salamov A."/>
            <person name="Andreopoulos B."/>
            <person name="Baker S."/>
            <person name="Barry K."/>
            <person name="Bills G."/>
            <person name="Bluhm B."/>
            <person name="Cannon C."/>
            <person name="Castanera R."/>
            <person name="Culley D."/>
            <person name="Daum C."/>
            <person name="Ezra D."/>
            <person name="Gonzalez J."/>
            <person name="Henrissat B."/>
            <person name="Kuo A."/>
            <person name="Liang C."/>
            <person name="Lipzen A."/>
            <person name="Lutzoni F."/>
            <person name="Magnuson J."/>
            <person name="Mondo S."/>
            <person name="Nolan M."/>
            <person name="Ohm R."/>
            <person name="Pangilinan J."/>
            <person name="Park H.-J."/>
            <person name="Ramirez L."/>
            <person name="Alfaro M."/>
            <person name="Sun H."/>
            <person name="Tritt A."/>
            <person name="Yoshinaga Y."/>
            <person name="Zwiers L.-H."/>
            <person name="Turgeon B."/>
            <person name="Goodwin S."/>
            <person name="Spatafora J."/>
            <person name="Crous P."/>
            <person name="Grigoriev I."/>
        </authorList>
    </citation>
    <scope>NUCLEOTIDE SEQUENCE</scope>
    <source>
        <strain evidence="2">CBS 690.94</strain>
    </source>
</reference>
<dbReference type="InterPro" id="IPR020843">
    <property type="entry name" value="ER"/>
</dbReference>
<gene>
    <name evidence="2" type="ORF">P171DRAFT_372485</name>
</gene>
<dbReference type="SUPFAM" id="SSF51735">
    <property type="entry name" value="NAD(P)-binding Rossmann-fold domains"/>
    <property type="match status" value="1"/>
</dbReference>
<keyword evidence="3" id="KW-1185">Reference proteome</keyword>